<proteinExistence type="predicted"/>
<evidence type="ECO:0000256" key="4">
    <source>
        <dbReference type="ARBA" id="ARBA00022679"/>
    </source>
</evidence>
<keyword evidence="4 10" id="KW-0808">Transferase</keyword>
<protein>
    <submittedName>
        <fullName evidence="10">Undecaprenyl phosphate-alpha-4-amino-4-deoxy-L-arabinose arabinosyl transferase</fullName>
        <ecNumber evidence="10">2.4.2.43</ecNumber>
    </submittedName>
</protein>
<reference evidence="10 11" key="1">
    <citation type="submission" date="2018-03" db="EMBL/GenBank/DDBJ databases">
        <title>Genome sequence of Clostridium vincentii DSM 10228.</title>
        <authorList>
            <person name="Poehlein A."/>
            <person name="Daniel R."/>
        </authorList>
    </citation>
    <scope>NUCLEOTIDE SEQUENCE [LARGE SCALE GENOMIC DNA]</scope>
    <source>
        <strain evidence="10 11">DSM 10228</strain>
    </source>
</reference>
<evidence type="ECO:0000313" key="11">
    <source>
        <dbReference type="Proteomes" id="UP000239471"/>
    </source>
</evidence>
<feature type="transmembrane region" description="Helical" evidence="8">
    <location>
        <begin position="278"/>
        <end position="300"/>
    </location>
</feature>
<evidence type="ECO:0000256" key="6">
    <source>
        <dbReference type="ARBA" id="ARBA00022989"/>
    </source>
</evidence>
<dbReference type="RefSeq" id="WP_106058161.1">
    <property type="nucleotide sequence ID" value="NZ_PVXQ01000001.1"/>
</dbReference>
<feature type="transmembrane region" description="Helical" evidence="8">
    <location>
        <begin position="335"/>
        <end position="352"/>
    </location>
</feature>
<gene>
    <name evidence="10" type="primary">arnT</name>
    <name evidence="10" type="ORF">CLVI_01060</name>
</gene>
<name>A0A2T0BL65_9CLOT</name>
<evidence type="ECO:0000256" key="3">
    <source>
        <dbReference type="ARBA" id="ARBA00022676"/>
    </source>
</evidence>
<dbReference type="InterPro" id="IPR050297">
    <property type="entry name" value="LipidA_mod_glycosyltrf_83"/>
</dbReference>
<keyword evidence="7 8" id="KW-0472">Membrane</keyword>
<evidence type="ECO:0000256" key="2">
    <source>
        <dbReference type="ARBA" id="ARBA00022475"/>
    </source>
</evidence>
<feature type="domain" description="Glycosyltransferase RgtA/B/C/D-like" evidence="9">
    <location>
        <begin position="80"/>
        <end position="236"/>
    </location>
</feature>
<feature type="transmembrane region" description="Helical" evidence="8">
    <location>
        <begin position="102"/>
        <end position="122"/>
    </location>
</feature>
<feature type="transmembrane region" description="Helical" evidence="8">
    <location>
        <begin position="178"/>
        <end position="210"/>
    </location>
</feature>
<dbReference type="GO" id="GO:0005886">
    <property type="term" value="C:plasma membrane"/>
    <property type="evidence" value="ECO:0007669"/>
    <property type="project" value="UniProtKB-SubCell"/>
</dbReference>
<evidence type="ECO:0000259" key="9">
    <source>
        <dbReference type="Pfam" id="PF13231"/>
    </source>
</evidence>
<comment type="subcellular location">
    <subcellularLocation>
        <location evidence="1">Cell membrane</location>
        <topology evidence="1">Multi-pass membrane protein</topology>
    </subcellularLocation>
</comment>
<dbReference type="OrthoDB" id="9792789at2"/>
<evidence type="ECO:0000256" key="8">
    <source>
        <dbReference type="SAM" id="Phobius"/>
    </source>
</evidence>
<keyword evidence="5 8" id="KW-0812">Transmembrane</keyword>
<dbReference type="AlphaFoldDB" id="A0A2T0BL65"/>
<feature type="transmembrane region" description="Helical" evidence="8">
    <location>
        <begin position="20"/>
        <end position="39"/>
    </location>
</feature>
<dbReference type="InterPro" id="IPR038731">
    <property type="entry name" value="RgtA/B/C-like"/>
</dbReference>
<feature type="transmembrane region" description="Helical" evidence="8">
    <location>
        <begin position="312"/>
        <end position="329"/>
    </location>
</feature>
<evidence type="ECO:0000256" key="5">
    <source>
        <dbReference type="ARBA" id="ARBA00022692"/>
    </source>
</evidence>
<comment type="caution">
    <text evidence="10">The sequence shown here is derived from an EMBL/GenBank/DDBJ whole genome shotgun (WGS) entry which is preliminary data.</text>
</comment>
<dbReference type="EC" id="2.4.2.43" evidence="10"/>
<sequence>MKTNTNRIKSNLVRFINKYYNILFIIVGAFLAFVCFWKLGQFPVVDWDESRHGASAYEMMKNHENIINTYNYQNDYWNLKPPLSFNFIIIAFKMLGTSTFAFRVPSAIAMLLTGIILAYFIGKKYGKLESIISLIAFSVCTPLYMAHTARNGDADALFILFFTISMIAMLSIDKNKKALYICGICFSLAFLTKSWHAFVIVAIGGLFLLLTSEIKKIKLKEWVLFILTFTVPIGAWVVARVLKDGTKFLVEMLQYDLLKRSSEAIEGNKESILHYFKFILLNGTSLVIALGIIILIGSILYFKKWELAKNDVIGYSLWIIIPLIVFTIAKTKLAWYIIPIYIAVIIVGAIFLGKFLRELSMNRLITVTLSLIFGVAVIYQGYITVKFVNNPQRDLLQDFMVESFKDNEEIKSEDAYIDIESAEWRQSQLLISELYGDLKCKIGGVKGFSDDQDAVLITKKTKYLENKEILKESIIISETDDYIIIRNIKE</sequence>
<organism evidence="10 11">
    <name type="scientific">Clostridium vincentii</name>
    <dbReference type="NCBI Taxonomy" id="52704"/>
    <lineage>
        <taxon>Bacteria</taxon>
        <taxon>Bacillati</taxon>
        <taxon>Bacillota</taxon>
        <taxon>Clostridia</taxon>
        <taxon>Eubacteriales</taxon>
        <taxon>Clostridiaceae</taxon>
        <taxon>Clostridium</taxon>
    </lineage>
</organism>
<dbReference type="GO" id="GO:0010041">
    <property type="term" value="P:response to iron(III) ion"/>
    <property type="evidence" value="ECO:0007669"/>
    <property type="project" value="TreeGrafter"/>
</dbReference>
<keyword evidence="11" id="KW-1185">Reference proteome</keyword>
<dbReference type="Proteomes" id="UP000239471">
    <property type="component" value="Unassembled WGS sequence"/>
</dbReference>
<dbReference type="PANTHER" id="PTHR33908:SF3">
    <property type="entry name" value="UNDECAPRENYL PHOSPHATE-ALPHA-4-AMINO-4-DEOXY-L-ARABINOSE ARABINOSYL TRANSFERASE"/>
    <property type="match status" value="1"/>
</dbReference>
<dbReference type="Pfam" id="PF13231">
    <property type="entry name" value="PMT_2"/>
    <property type="match status" value="1"/>
</dbReference>
<evidence type="ECO:0000256" key="7">
    <source>
        <dbReference type="ARBA" id="ARBA00023136"/>
    </source>
</evidence>
<evidence type="ECO:0000313" key="10">
    <source>
        <dbReference type="EMBL" id="PRR84583.1"/>
    </source>
</evidence>
<feature type="transmembrane region" description="Helical" evidence="8">
    <location>
        <begin position="364"/>
        <end position="383"/>
    </location>
</feature>
<keyword evidence="2" id="KW-1003">Cell membrane</keyword>
<keyword evidence="6 8" id="KW-1133">Transmembrane helix</keyword>
<keyword evidence="3 10" id="KW-0328">Glycosyltransferase</keyword>
<feature type="transmembrane region" description="Helical" evidence="8">
    <location>
        <begin position="222"/>
        <end position="242"/>
    </location>
</feature>
<evidence type="ECO:0000256" key="1">
    <source>
        <dbReference type="ARBA" id="ARBA00004651"/>
    </source>
</evidence>
<dbReference type="EMBL" id="PVXQ01000001">
    <property type="protein sequence ID" value="PRR84583.1"/>
    <property type="molecule type" value="Genomic_DNA"/>
</dbReference>
<dbReference type="PANTHER" id="PTHR33908">
    <property type="entry name" value="MANNOSYLTRANSFERASE YKCB-RELATED"/>
    <property type="match status" value="1"/>
</dbReference>
<dbReference type="GO" id="GO:0103015">
    <property type="term" value="F:4-amino-4-deoxy-L-arabinose transferase activity"/>
    <property type="evidence" value="ECO:0007669"/>
    <property type="project" value="UniProtKB-EC"/>
</dbReference>
<dbReference type="GO" id="GO:0009103">
    <property type="term" value="P:lipopolysaccharide biosynthetic process"/>
    <property type="evidence" value="ECO:0007669"/>
    <property type="project" value="UniProtKB-ARBA"/>
</dbReference>
<accession>A0A2T0BL65</accession>
<feature type="transmembrane region" description="Helical" evidence="8">
    <location>
        <begin position="154"/>
        <end position="172"/>
    </location>
</feature>